<name>A0A915LWY6_MELJA</name>
<protein>
    <submittedName>
        <fullName evidence="3">Uncharacterized protein</fullName>
    </submittedName>
</protein>
<reference evidence="3" key="1">
    <citation type="submission" date="2022-11" db="UniProtKB">
        <authorList>
            <consortium name="WormBaseParasite"/>
        </authorList>
    </citation>
    <scope>IDENTIFICATION</scope>
</reference>
<dbReference type="AlphaFoldDB" id="A0A915LWY6"/>
<sequence length="244" mass="28327">KCKVLKKIYNSSQYGPIKLETPEMDYGIPFLERWLNIINDKTGKILTRLRRKEFQLSLQKRCREIELPPVYLVDREIIVAADTSLDSINTWSTDRKLIHHAPFDGSKPLQYMCFIGEKVKELIIITNADEATARAIDRTLEFFADMELNIRTTLILAESSNKNKQLKMATQFHNLAETYGTGFYKWNGSAKELKKIKEKSEETKTTQQKKKVIVRKQNFDPLRNPPCVLHRKGKTPPSRKPEKS</sequence>
<evidence type="ECO:0000313" key="2">
    <source>
        <dbReference type="Proteomes" id="UP000887561"/>
    </source>
</evidence>
<evidence type="ECO:0000256" key="1">
    <source>
        <dbReference type="SAM" id="MobiDB-lite"/>
    </source>
</evidence>
<proteinExistence type="predicted"/>
<evidence type="ECO:0000313" key="3">
    <source>
        <dbReference type="WBParaSite" id="scaffold21836_cov147.g19797"/>
    </source>
</evidence>
<feature type="region of interest" description="Disordered" evidence="1">
    <location>
        <begin position="196"/>
        <end position="244"/>
    </location>
</feature>
<accession>A0A915LWY6</accession>
<dbReference type="Proteomes" id="UP000887561">
    <property type="component" value="Unplaced"/>
</dbReference>
<keyword evidence="2" id="KW-1185">Reference proteome</keyword>
<organism evidence="2 3">
    <name type="scientific">Meloidogyne javanica</name>
    <name type="common">Root-knot nematode worm</name>
    <dbReference type="NCBI Taxonomy" id="6303"/>
    <lineage>
        <taxon>Eukaryota</taxon>
        <taxon>Metazoa</taxon>
        <taxon>Ecdysozoa</taxon>
        <taxon>Nematoda</taxon>
        <taxon>Chromadorea</taxon>
        <taxon>Rhabditida</taxon>
        <taxon>Tylenchina</taxon>
        <taxon>Tylenchomorpha</taxon>
        <taxon>Tylenchoidea</taxon>
        <taxon>Meloidogynidae</taxon>
        <taxon>Meloidogyninae</taxon>
        <taxon>Meloidogyne</taxon>
        <taxon>Meloidogyne incognita group</taxon>
    </lineage>
</organism>
<dbReference type="WBParaSite" id="scaffold21836_cov147.g19797">
    <property type="protein sequence ID" value="scaffold21836_cov147.g19797"/>
    <property type="gene ID" value="scaffold21836_cov147.g19797"/>
</dbReference>